<keyword evidence="5" id="KW-1185">Reference proteome</keyword>
<name>A0ABT3WJT6_9PROT</name>
<dbReference type="InterPro" id="IPR050748">
    <property type="entry name" value="Glycosyltrans_8_dom-fam"/>
</dbReference>
<gene>
    <name evidence="4" type="ORF">NQF86_05225</name>
</gene>
<dbReference type="InterPro" id="IPR029044">
    <property type="entry name" value="Nucleotide-diphossugar_trans"/>
</dbReference>
<evidence type="ECO:0000313" key="5">
    <source>
        <dbReference type="Proteomes" id="UP001165576"/>
    </source>
</evidence>
<dbReference type="Gene3D" id="3.90.550.10">
    <property type="entry name" value="Spore Coat Polysaccharide Biosynthesis Protein SpsA, Chain A"/>
    <property type="match status" value="1"/>
</dbReference>
<comment type="caution">
    <text evidence="4">The sequence shown here is derived from an EMBL/GenBank/DDBJ whole genome shotgun (WGS) entry which is preliminary data.</text>
</comment>
<keyword evidence="3" id="KW-0479">Metal-binding</keyword>
<organism evidence="4 5">
    <name type="scientific">Bombella pluederhausensis</name>
    <dbReference type="NCBI Taxonomy" id="2967336"/>
    <lineage>
        <taxon>Bacteria</taxon>
        <taxon>Pseudomonadati</taxon>
        <taxon>Pseudomonadota</taxon>
        <taxon>Alphaproteobacteria</taxon>
        <taxon>Acetobacterales</taxon>
        <taxon>Acetobacteraceae</taxon>
        <taxon>Bombella</taxon>
    </lineage>
</organism>
<dbReference type="PANTHER" id="PTHR13778">
    <property type="entry name" value="GLYCOSYLTRANSFERASE 8 DOMAIN-CONTAINING PROTEIN"/>
    <property type="match status" value="1"/>
</dbReference>
<proteinExistence type="predicted"/>
<reference evidence="4" key="1">
    <citation type="submission" date="2022-07" db="EMBL/GenBank/DDBJ databases">
        <title>Bombella genomes.</title>
        <authorList>
            <person name="Harer L."/>
            <person name="Styblova S."/>
            <person name="Ehrmann M."/>
        </authorList>
    </citation>
    <scope>NUCLEOTIDE SEQUENCE</scope>
    <source>
        <strain evidence="4">TMW 2.2543</strain>
    </source>
</reference>
<evidence type="ECO:0000256" key="1">
    <source>
        <dbReference type="ARBA" id="ARBA00022676"/>
    </source>
</evidence>
<evidence type="ECO:0000313" key="4">
    <source>
        <dbReference type="EMBL" id="MCX5618062.1"/>
    </source>
</evidence>
<dbReference type="SUPFAM" id="SSF53448">
    <property type="entry name" value="Nucleotide-diphospho-sugar transferases"/>
    <property type="match status" value="1"/>
</dbReference>
<evidence type="ECO:0000256" key="2">
    <source>
        <dbReference type="ARBA" id="ARBA00022679"/>
    </source>
</evidence>
<keyword evidence="1" id="KW-0328">Glycosyltransferase</keyword>
<accession>A0ABT3WJT6</accession>
<dbReference type="RefSeq" id="WP_266116581.1">
    <property type="nucleotide sequence ID" value="NZ_JANIDY010000002.1"/>
</dbReference>
<dbReference type="Pfam" id="PF01501">
    <property type="entry name" value="Glyco_transf_8"/>
    <property type="match status" value="1"/>
</dbReference>
<dbReference type="Proteomes" id="UP001165576">
    <property type="component" value="Unassembled WGS sequence"/>
</dbReference>
<dbReference type="InterPro" id="IPR002495">
    <property type="entry name" value="Glyco_trans_8"/>
</dbReference>
<keyword evidence="2" id="KW-0808">Transferase</keyword>
<evidence type="ECO:0008006" key="6">
    <source>
        <dbReference type="Google" id="ProtNLM"/>
    </source>
</evidence>
<dbReference type="PANTHER" id="PTHR13778:SF47">
    <property type="entry name" value="LIPOPOLYSACCHARIDE 1,3-GALACTOSYLTRANSFERASE"/>
    <property type="match status" value="1"/>
</dbReference>
<protein>
    <recommendedName>
        <fullName evidence="6">Glycosyl transferase family 8</fullName>
    </recommendedName>
</protein>
<dbReference type="EMBL" id="JANIDY010000002">
    <property type="protein sequence ID" value="MCX5618062.1"/>
    <property type="molecule type" value="Genomic_DNA"/>
</dbReference>
<sequence>MSRIPVVLSLNSNYIIPALTAMKSVLDTVSDKNRIEFVILHSALDSQTIAILEKIVTHHGGSISFLNMTHIFMAHGQNPPDKMEMLASILIPVHFTDHRYVFWLDADTLMKDDILSLTGAMPPDKKIGAVRCLFRNYLHNQNPTSPLYQETALVEVESICDYFNAGLILFNMRAISSEDGRRCLQLISRNWPGYGESILNHVFQHSLHFFSLRWNFPMMIIAESPALFNPTIRDDLQTSRSHIKMCHFLGPSKPWSKHHAGWFRDNLYPTTFTEHRNDYRKVCQAIMQDIALVAPPIICGPSWNIMTSSH</sequence>
<evidence type="ECO:0000256" key="3">
    <source>
        <dbReference type="ARBA" id="ARBA00022723"/>
    </source>
</evidence>